<dbReference type="Pfam" id="PF00128">
    <property type="entry name" value="Alpha-amylase"/>
    <property type="match status" value="1"/>
</dbReference>
<comment type="caution">
    <text evidence="2">The sequence shown here is derived from an EMBL/GenBank/DDBJ whole genome shotgun (WGS) entry which is preliminary data.</text>
</comment>
<dbReference type="EMBL" id="BMYZ01000001">
    <property type="protein sequence ID" value="GGY71871.1"/>
    <property type="molecule type" value="Genomic_DNA"/>
</dbReference>
<protein>
    <submittedName>
        <fullName evidence="2">Malto-oligosyltrehalose synthase</fullName>
    </submittedName>
</protein>
<dbReference type="CDD" id="cd11336">
    <property type="entry name" value="AmyAc_MTSase"/>
    <property type="match status" value="1"/>
</dbReference>
<dbReference type="Proteomes" id="UP000619761">
    <property type="component" value="Unassembled WGS sequence"/>
</dbReference>
<name>A0ABQ3AZ92_9GAMM</name>
<accession>A0ABQ3AZ92</accession>
<dbReference type="Gene3D" id="3.20.20.80">
    <property type="entry name" value="Glycosidases"/>
    <property type="match status" value="3"/>
</dbReference>
<proteinExistence type="predicted"/>
<dbReference type="RefSeq" id="WP_189417378.1">
    <property type="nucleotide sequence ID" value="NZ_BMYZ01000001.1"/>
</dbReference>
<dbReference type="PANTHER" id="PTHR10357">
    <property type="entry name" value="ALPHA-AMYLASE FAMILY MEMBER"/>
    <property type="match status" value="1"/>
</dbReference>
<evidence type="ECO:0000313" key="2">
    <source>
        <dbReference type="EMBL" id="GGY71871.1"/>
    </source>
</evidence>
<gene>
    <name evidence="2" type="ORF">GCM10011613_15960</name>
</gene>
<dbReference type="PANTHER" id="PTHR10357:SF216">
    <property type="entry name" value="MALTOOLIGOSYL TREHALOSE SYNTHASE-RELATED"/>
    <property type="match status" value="1"/>
</dbReference>
<evidence type="ECO:0000313" key="3">
    <source>
        <dbReference type="Proteomes" id="UP000619761"/>
    </source>
</evidence>
<reference evidence="3" key="1">
    <citation type="journal article" date="2019" name="Int. J. Syst. Evol. Microbiol.">
        <title>The Global Catalogue of Microorganisms (GCM) 10K type strain sequencing project: providing services to taxonomists for standard genome sequencing and annotation.</title>
        <authorList>
            <consortium name="The Broad Institute Genomics Platform"/>
            <consortium name="The Broad Institute Genome Sequencing Center for Infectious Disease"/>
            <person name="Wu L."/>
            <person name="Ma J."/>
        </authorList>
    </citation>
    <scope>NUCLEOTIDE SEQUENCE [LARGE SCALE GENOMIC DNA]</scope>
    <source>
        <strain evidence="3">KCTC 32239</strain>
    </source>
</reference>
<dbReference type="NCBIfam" id="TIGR02401">
    <property type="entry name" value="trehalose_TreY"/>
    <property type="match status" value="1"/>
</dbReference>
<dbReference type="SUPFAM" id="SSF51445">
    <property type="entry name" value="(Trans)glycosidases"/>
    <property type="match status" value="1"/>
</dbReference>
<feature type="domain" description="Glycosyl hydrolase family 13 catalytic" evidence="1">
    <location>
        <begin position="5"/>
        <end position="519"/>
    </location>
</feature>
<dbReference type="SMART" id="SM00642">
    <property type="entry name" value="Aamy"/>
    <property type="match status" value="1"/>
</dbReference>
<sequence>MPEVRATVRLQFHRGFTLNDAIPLVPYFNKLGISHIYSSPVLKARSGSVHGYDVVDPTCINPEIGGESALVSLVAELRKYDMGLIVDIVSNHMAVSNDNPWWQDVLCWGLHSPYANFFDIQWNSPDPLLKGQLLLPVLGSGYGETLAANEISLQFNQAEGKFYAQYFDNLFPLTPTSYGHILGKTNIDSLRLLGQAFDDLENRENAWEVAKELQADLRDLAEKAEVIPAITQAISFYNVALGKESALRDMQRQTANDDLDVIEEPDPQDNDNFQRLHQLLELQHYRLASWRTAADDINWRRFFDVNELAGLRVERPDVFEASHRKIFELIEQGLIDGIRIDHIDGLANPRAYCRKLRRRVDRLAALRPRELAQKHFPIYVEKILGEGEHLATQWMVDGTTGYEFMNQVSLLQHDPLGELQLFDLWSTTTGRMGTFKDEAREARRLVLASSLAGDLETVAQGLLLIARTDITTRDLTLGAIRRALTELIVNFTVYRTYAGACGRTGDDEHFFKEALAGARLTLAEADWPLLDQLDRWLGGEALAKLPPGETRNLRQTVLTRFQQLTSPAAAKAIEDTACYRSAVLLSRNDVGFNPHCFSASITQFHEQIAERNTRFPRNLLATATHDHKRGEDTRARLAVISERSAWFAERAQRWRSMSAPLRKELEDGTAPSAGDELILYQTLLGCWPLEFTADAKPDVQVYLDRLMCWQEKSVREAKLRSTWSAPNAAYERATQEFLMRLLNSEEGAPIRAEIAHAAQLIAPAGALNSLSQTLLRMTVPGIPDLYQGADFWDFSLVDPDNRRPVDFGARIAALETKATAHELIEHWQDGHIKQWLIARTLAARARHSELFRDGDYQPLTIEGEQADKVVAFMRRYLNDYAVVIVPRLTASLLADSTVPHIPVTAWGDTQILLPAALKDADFEGQLDASRIKAKANALTLRDALATTPVNFLFFSVTHSQELHHEHK</sequence>
<dbReference type="InterPro" id="IPR017853">
    <property type="entry name" value="GH"/>
</dbReference>
<organism evidence="2 3">
    <name type="scientific">Cellvibrio zantedeschiae</name>
    <dbReference type="NCBI Taxonomy" id="1237077"/>
    <lineage>
        <taxon>Bacteria</taxon>
        <taxon>Pseudomonadati</taxon>
        <taxon>Pseudomonadota</taxon>
        <taxon>Gammaproteobacteria</taxon>
        <taxon>Cellvibrionales</taxon>
        <taxon>Cellvibrionaceae</taxon>
        <taxon>Cellvibrio</taxon>
    </lineage>
</organism>
<dbReference type="InterPro" id="IPR012767">
    <property type="entry name" value="Trehalose_TreY"/>
</dbReference>
<evidence type="ECO:0000259" key="1">
    <source>
        <dbReference type="SMART" id="SM00642"/>
    </source>
</evidence>
<keyword evidence="3" id="KW-1185">Reference proteome</keyword>
<dbReference type="InterPro" id="IPR006047">
    <property type="entry name" value="GH13_cat_dom"/>
</dbReference>